<gene>
    <name evidence="2" type="ORF">DFR37_10575</name>
</gene>
<dbReference type="RefSeq" id="WP_113933258.1">
    <property type="nucleotide sequence ID" value="NZ_JACCEU010000003.1"/>
</dbReference>
<sequence>MAKYQVVRPWFGVAMGQIVTLKEVHPALRANVMLVSEGAPKESDAAAKVLDAARAEAQSIIDAAKAEGQAIIDAARAEVESLIASEVAETASLTPATPDATSDKPKATPKGK</sequence>
<dbReference type="EMBL" id="QNRQ01000005">
    <property type="protein sequence ID" value="RBP39284.1"/>
    <property type="molecule type" value="Genomic_DNA"/>
</dbReference>
<dbReference type="Proteomes" id="UP000253628">
    <property type="component" value="Unassembled WGS sequence"/>
</dbReference>
<organism evidence="2 3">
    <name type="scientific">Eoetvoesiella caeni</name>
    <dbReference type="NCBI Taxonomy" id="645616"/>
    <lineage>
        <taxon>Bacteria</taxon>
        <taxon>Pseudomonadati</taxon>
        <taxon>Pseudomonadota</taxon>
        <taxon>Betaproteobacteria</taxon>
        <taxon>Burkholderiales</taxon>
        <taxon>Alcaligenaceae</taxon>
        <taxon>Eoetvoesiella</taxon>
    </lineage>
</organism>
<keyword evidence="3" id="KW-1185">Reference proteome</keyword>
<evidence type="ECO:0000313" key="2">
    <source>
        <dbReference type="EMBL" id="RBP39284.1"/>
    </source>
</evidence>
<protein>
    <submittedName>
        <fullName evidence="2">Uncharacterized protein</fullName>
    </submittedName>
</protein>
<dbReference type="AlphaFoldDB" id="A0A366HAL2"/>
<evidence type="ECO:0000313" key="3">
    <source>
        <dbReference type="Proteomes" id="UP000253628"/>
    </source>
</evidence>
<reference evidence="2 3" key="1">
    <citation type="submission" date="2018-06" db="EMBL/GenBank/DDBJ databases">
        <title>Genomic Encyclopedia of Type Strains, Phase IV (KMG-IV): sequencing the most valuable type-strain genomes for metagenomic binning, comparative biology and taxonomic classification.</title>
        <authorList>
            <person name="Goeker M."/>
        </authorList>
    </citation>
    <scope>NUCLEOTIDE SEQUENCE [LARGE SCALE GENOMIC DNA]</scope>
    <source>
        <strain evidence="2 3">DSM 25520</strain>
    </source>
</reference>
<feature type="region of interest" description="Disordered" evidence="1">
    <location>
        <begin position="90"/>
        <end position="112"/>
    </location>
</feature>
<evidence type="ECO:0000256" key="1">
    <source>
        <dbReference type="SAM" id="MobiDB-lite"/>
    </source>
</evidence>
<name>A0A366HAL2_9BURK</name>
<comment type="caution">
    <text evidence="2">The sequence shown here is derived from an EMBL/GenBank/DDBJ whole genome shotgun (WGS) entry which is preliminary data.</text>
</comment>
<dbReference type="OrthoDB" id="6604265at2"/>
<accession>A0A366HAL2</accession>
<proteinExistence type="predicted"/>